<evidence type="ECO:0000313" key="2">
    <source>
        <dbReference type="Proteomes" id="UP000275408"/>
    </source>
</evidence>
<protein>
    <submittedName>
        <fullName evidence="1">Uncharacterized protein</fullName>
    </submittedName>
</protein>
<comment type="caution">
    <text evidence="1">The sequence shown here is derived from an EMBL/GenBank/DDBJ whole genome shotgun (WGS) entry which is preliminary data.</text>
</comment>
<proteinExistence type="predicted"/>
<sequence length="92" mass="10818">MVIEQRYKETKQRGQPVLTSFISFLYLDEWEIVGDERPGFDANKKINKESSGISQMDNEMPTIMIQTELRLKESKLIEFLREDDMDRDDVAS</sequence>
<dbReference type="Proteomes" id="UP000275408">
    <property type="component" value="Unassembled WGS sequence"/>
</dbReference>
<accession>A0A3M6TF08</accession>
<dbReference type="AlphaFoldDB" id="A0A3M6TF08"/>
<dbReference type="EMBL" id="RCHS01003760">
    <property type="protein sequence ID" value="RMX39909.1"/>
    <property type="molecule type" value="Genomic_DNA"/>
</dbReference>
<reference evidence="1 2" key="1">
    <citation type="journal article" date="2018" name="Sci. Rep.">
        <title>Comparative analysis of the Pocillopora damicornis genome highlights role of immune system in coral evolution.</title>
        <authorList>
            <person name="Cunning R."/>
            <person name="Bay R.A."/>
            <person name="Gillette P."/>
            <person name="Baker A.C."/>
            <person name="Traylor-Knowles N."/>
        </authorList>
    </citation>
    <scope>NUCLEOTIDE SEQUENCE [LARGE SCALE GENOMIC DNA]</scope>
    <source>
        <strain evidence="1">RSMAS</strain>
        <tissue evidence="1">Whole animal</tissue>
    </source>
</reference>
<feature type="non-terminal residue" evidence="1">
    <location>
        <position position="92"/>
    </location>
</feature>
<organism evidence="1 2">
    <name type="scientific">Pocillopora damicornis</name>
    <name type="common">Cauliflower coral</name>
    <name type="synonym">Millepora damicornis</name>
    <dbReference type="NCBI Taxonomy" id="46731"/>
    <lineage>
        <taxon>Eukaryota</taxon>
        <taxon>Metazoa</taxon>
        <taxon>Cnidaria</taxon>
        <taxon>Anthozoa</taxon>
        <taxon>Hexacorallia</taxon>
        <taxon>Scleractinia</taxon>
        <taxon>Astrocoeniina</taxon>
        <taxon>Pocilloporidae</taxon>
        <taxon>Pocillopora</taxon>
    </lineage>
</organism>
<gene>
    <name evidence="1" type="ORF">pdam_00024571</name>
</gene>
<evidence type="ECO:0000313" key="1">
    <source>
        <dbReference type="EMBL" id="RMX39909.1"/>
    </source>
</evidence>
<keyword evidence="2" id="KW-1185">Reference proteome</keyword>
<name>A0A3M6TF08_POCDA</name>